<proteinExistence type="predicted"/>
<evidence type="ECO:0000259" key="1">
    <source>
        <dbReference type="Pfam" id="PF04230"/>
    </source>
</evidence>
<comment type="caution">
    <text evidence="2">The sequence shown here is derived from an EMBL/GenBank/DDBJ whole genome shotgun (WGS) entry which is preliminary data.</text>
</comment>
<keyword evidence="3" id="KW-1185">Reference proteome</keyword>
<gene>
    <name evidence="2" type="ORF">P3W85_23920</name>
</gene>
<dbReference type="InterPro" id="IPR007345">
    <property type="entry name" value="Polysacch_pyruvyl_Trfase"/>
</dbReference>
<dbReference type="RefSeq" id="WP_276266600.1">
    <property type="nucleotide sequence ID" value="NZ_JARJLM010000400.1"/>
</dbReference>
<accession>A0ABT6AU30</accession>
<reference evidence="2 3" key="1">
    <citation type="submission" date="2023-03" db="EMBL/GenBank/DDBJ databases">
        <title>Draft assemblies of triclosan tolerant bacteria isolated from returned activated sludge.</title>
        <authorList>
            <person name="Van Hamelsveld S."/>
        </authorList>
    </citation>
    <scope>NUCLEOTIDE SEQUENCE [LARGE SCALE GENOMIC DNA]</scope>
    <source>
        <strain evidence="2 3">GW210010_S58</strain>
    </source>
</reference>
<keyword evidence="2" id="KW-0808">Transferase</keyword>
<dbReference type="EMBL" id="JARJLM010000400">
    <property type="protein sequence ID" value="MDF3835974.1"/>
    <property type="molecule type" value="Genomic_DNA"/>
</dbReference>
<feature type="domain" description="Polysaccharide pyruvyl transferase" evidence="1">
    <location>
        <begin position="129"/>
        <end position="291"/>
    </location>
</feature>
<evidence type="ECO:0000313" key="3">
    <source>
        <dbReference type="Proteomes" id="UP001216674"/>
    </source>
</evidence>
<dbReference type="Proteomes" id="UP001216674">
    <property type="component" value="Unassembled WGS sequence"/>
</dbReference>
<name>A0ABT6AU30_9BURK</name>
<sequence length="361" mass="38651">MRYAGLARRDLRRYGGHRVDAVAELATRPGLCPASLIHAGGEILCCEAWEAAVMLLPPGQAGPLGAHFEHRPRERLAWARSMLGVDALAPYTLEPALFPRAGRVIYNAVGGVDLDRRDPLMRAEVFGKLRAAAHVSARDAETLRILRANGIPASLLPDPAVMAAALFGPQIRQRARHGEVAQTMGAFPRGYLAIQFSEDFGDDATLDQIAAQLHRAAQATGCGVVLFRAGAAPWHDGLSCYARLAQRLRTPALRIFRSLDIWDICAVIAHSRGFAGSSLHGRIVAMAFALPRLNFTRPGQAPETGKQAAFAATWEAPGTLGAVALPELADGIGCALAMAREQMARTARELVAAYRDGFVAG</sequence>
<protein>
    <submittedName>
        <fullName evidence="2">Polysaccharide pyruvyl transferase family protein</fullName>
    </submittedName>
</protein>
<dbReference type="GO" id="GO:0016740">
    <property type="term" value="F:transferase activity"/>
    <property type="evidence" value="ECO:0007669"/>
    <property type="project" value="UniProtKB-KW"/>
</dbReference>
<organism evidence="2 3">
    <name type="scientific">Cupriavidus basilensis</name>
    <dbReference type="NCBI Taxonomy" id="68895"/>
    <lineage>
        <taxon>Bacteria</taxon>
        <taxon>Pseudomonadati</taxon>
        <taxon>Pseudomonadota</taxon>
        <taxon>Betaproteobacteria</taxon>
        <taxon>Burkholderiales</taxon>
        <taxon>Burkholderiaceae</taxon>
        <taxon>Cupriavidus</taxon>
    </lineage>
</organism>
<evidence type="ECO:0000313" key="2">
    <source>
        <dbReference type="EMBL" id="MDF3835974.1"/>
    </source>
</evidence>
<dbReference type="Pfam" id="PF04230">
    <property type="entry name" value="PS_pyruv_trans"/>
    <property type="match status" value="1"/>
</dbReference>